<proteinExistence type="predicted"/>
<dbReference type="EMBL" id="JACJTQ010000001">
    <property type="protein sequence ID" value="MBD2690468.1"/>
    <property type="molecule type" value="Genomic_DNA"/>
</dbReference>
<dbReference type="Gene3D" id="1.10.510.40">
    <property type="match status" value="1"/>
</dbReference>
<protein>
    <submittedName>
        <fullName evidence="2">Siderophore-iron reductase FhuF</fullName>
    </submittedName>
</protein>
<organism evidence="2 3">
    <name type="scientific">Anabaena catenula FACHB-362</name>
    <dbReference type="NCBI Taxonomy" id="2692877"/>
    <lineage>
        <taxon>Bacteria</taxon>
        <taxon>Bacillati</taxon>
        <taxon>Cyanobacteriota</taxon>
        <taxon>Cyanophyceae</taxon>
        <taxon>Nostocales</taxon>
        <taxon>Nostocaceae</taxon>
        <taxon>Anabaena</taxon>
    </lineage>
</organism>
<evidence type="ECO:0000313" key="3">
    <source>
        <dbReference type="Proteomes" id="UP000660381"/>
    </source>
</evidence>
<evidence type="ECO:0000313" key="2">
    <source>
        <dbReference type="EMBL" id="MBD2690468.1"/>
    </source>
</evidence>
<comment type="caution">
    <text evidence="2">The sequence shown here is derived from an EMBL/GenBank/DDBJ whole genome shotgun (WGS) entry which is preliminary data.</text>
</comment>
<dbReference type="RefSeq" id="WP_190905035.1">
    <property type="nucleotide sequence ID" value="NZ_JACJTQ010000001.1"/>
</dbReference>
<keyword evidence="3" id="KW-1185">Reference proteome</keyword>
<accession>A0ABR8IYT8</accession>
<reference evidence="2 3" key="1">
    <citation type="journal article" date="2020" name="ISME J.">
        <title>Comparative genomics reveals insights into cyanobacterial evolution and habitat adaptation.</title>
        <authorList>
            <person name="Chen M.Y."/>
            <person name="Teng W.K."/>
            <person name="Zhao L."/>
            <person name="Hu C.X."/>
            <person name="Zhou Y.K."/>
            <person name="Han B.P."/>
            <person name="Song L.R."/>
            <person name="Shu W.S."/>
        </authorList>
    </citation>
    <scope>NUCLEOTIDE SEQUENCE [LARGE SCALE GENOMIC DNA]</scope>
    <source>
        <strain evidence="2 3">FACHB-362</strain>
    </source>
</reference>
<evidence type="ECO:0000259" key="1">
    <source>
        <dbReference type="Pfam" id="PF06276"/>
    </source>
</evidence>
<sequence>MSQQLGNKSVLNFLMEIFTLAQSNLDSFYTDCIILTEPPDGAEVISLNDYLQPNRLLSQWQASDIYQKTQDIRITASIWNKVYSWKTLPGVLALMTWAGVGLDAGLDNVSFVLEDGKPKALWFHDLSGTVIYPQRYLQSAELLARHAARSLLPRRSTLSPILIPQDYPGKIVNSVEALHQAVFTGLFQHNLVPMIDRVHSLTKLSKKTMWGNAVNASERQFAKLSQYTNSEAIQTDYSILYEQLYSSVMPGRNPLYNLVRTEQLNEPGLPTTTTVRLTCCLYTFIPPCNEKCTNCPLMQPQERIAQIKQYMT</sequence>
<dbReference type="InterPro" id="IPR022770">
    <property type="entry name" value="IucA/IucC-like_C"/>
</dbReference>
<gene>
    <name evidence="2" type="ORF">H6G68_01665</name>
</gene>
<dbReference type="Proteomes" id="UP000660381">
    <property type="component" value="Unassembled WGS sequence"/>
</dbReference>
<feature type="domain" description="Aerobactin siderophore biosynthesis IucA/IucC-like C-terminal" evidence="1">
    <location>
        <begin position="77"/>
        <end position="263"/>
    </location>
</feature>
<dbReference type="Pfam" id="PF06276">
    <property type="entry name" value="FhuF"/>
    <property type="match status" value="1"/>
</dbReference>
<name>A0ABR8IYT8_9NOST</name>